<gene>
    <name evidence="1" type="ORF">F4821DRAFT_262204</name>
</gene>
<sequence>MVKIVNSQTAKLAEAQKTIAEYKKKNAALQLQVSLLQKKSRPSSAQRTSVGSSTSSGDSYKSPHSEKSVCSAKTYDRPTRASATRAAETLKKTRPVEKAKRGEAHFGDETYVYVNERPMPTSVKYLPGFMQKTESSRAKEIYRAYQARLVVRKGNDSDDSDGRDWFPTTPRRDTTPSDTTASKDDAITPPAPSLRTCQELNLLVGESIKYLFPRGIVRICSDTGHKMLVNAHRIAQEAFHDACHRFWPRLWDQVQEGPHVVSLGRQEIASYVGDFGDRVDLSLCGSDHSTVYCSLQGLVPLRNRICHPETGTFQNVIAVDGHLRDVRYFLLALGDEERGKRVKSMLDDLRRLATESFEQISLFQHLAILPESQMDVPWELHHVKMFKALLYNDVECDWRGWDDEDKEKYVGLLDVARAWALENSPSLLHPVDIGW</sequence>
<organism evidence="1 2">
    <name type="scientific">Hypoxylon rubiginosum</name>
    <dbReference type="NCBI Taxonomy" id="110542"/>
    <lineage>
        <taxon>Eukaryota</taxon>
        <taxon>Fungi</taxon>
        <taxon>Dikarya</taxon>
        <taxon>Ascomycota</taxon>
        <taxon>Pezizomycotina</taxon>
        <taxon>Sordariomycetes</taxon>
        <taxon>Xylariomycetidae</taxon>
        <taxon>Xylariales</taxon>
        <taxon>Hypoxylaceae</taxon>
        <taxon>Hypoxylon</taxon>
    </lineage>
</organism>
<evidence type="ECO:0000313" key="2">
    <source>
        <dbReference type="Proteomes" id="UP001497680"/>
    </source>
</evidence>
<name>A0ACC0CUR4_9PEZI</name>
<dbReference type="EMBL" id="MU394341">
    <property type="protein sequence ID" value="KAI6084157.1"/>
    <property type="molecule type" value="Genomic_DNA"/>
</dbReference>
<accession>A0ACC0CUR4</accession>
<proteinExistence type="predicted"/>
<protein>
    <submittedName>
        <fullName evidence="1">Uncharacterized protein</fullName>
    </submittedName>
</protein>
<evidence type="ECO:0000313" key="1">
    <source>
        <dbReference type="EMBL" id="KAI6084157.1"/>
    </source>
</evidence>
<reference evidence="1 2" key="1">
    <citation type="journal article" date="2022" name="New Phytol.">
        <title>Ecological generalism drives hyperdiversity of secondary metabolite gene clusters in xylarialean endophytes.</title>
        <authorList>
            <person name="Franco M.E.E."/>
            <person name="Wisecaver J.H."/>
            <person name="Arnold A.E."/>
            <person name="Ju Y.M."/>
            <person name="Slot J.C."/>
            <person name="Ahrendt S."/>
            <person name="Moore L.P."/>
            <person name="Eastman K.E."/>
            <person name="Scott K."/>
            <person name="Konkel Z."/>
            <person name="Mondo S.J."/>
            <person name="Kuo A."/>
            <person name="Hayes R.D."/>
            <person name="Haridas S."/>
            <person name="Andreopoulos B."/>
            <person name="Riley R."/>
            <person name="LaButti K."/>
            <person name="Pangilinan J."/>
            <person name="Lipzen A."/>
            <person name="Amirebrahimi M."/>
            <person name="Yan J."/>
            <person name="Adam C."/>
            <person name="Keymanesh K."/>
            <person name="Ng V."/>
            <person name="Louie K."/>
            <person name="Northen T."/>
            <person name="Drula E."/>
            <person name="Henrissat B."/>
            <person name="Hsieh H.M."/>
            <person name="Youens-Clark K."/>
            <person name="Lutzoni F."/>
            <person name="Miadlikowska J."/>
            <person name="Eastwood D.C."/>
            <person name="Hamelin R.C."/>
            <person name="Grigoriev I.V."/>
            <person name="U'Ren J.M."/>
        </authorList>
    </citation>
    <scope>NUCLEOTIDE SEQUENCE [LARGE SCALE GENOMIC DNA]</scope>
    <source>
        <strain evidence="1 2">ER1909</strain>
    </source>
</reference>
<dbReference type="Proteomes" id="UP001497680">
    <property type="component" value="Unassembled WGS sequence"/>
</dbReference>
<keyword evidence="2" id="KW-1185">Reference proteome</keyword>
<comment type="caution">
    <text evidence="1">The sequence shown here is derived from an EMBL/GenBank/DDBJ whole genome shotgun (WGS) entry which is preliminary data.</text>
</comment>